<comment type="caution">
    <text evidence="1">The sequence shown here is derived from an EMBL/GenBank/DDBJ whole genome shotgun (WGS) entry which is preliminary data.</text>
</comment>
<keyword evidence="2" id="KW-1185">Reference proteome</keyword>
<dbReference type="Proteomes" id="UP001596514">
    <property type="component" value="Unassembled WGS sequence"/>
</dbReference>
<evidence type="ECO:0000313" key="1">
    <source>
        <dbReference type="EMBL" id="MFC7598822.1"/>
    </source>
</evidence>
<accession>A0ABW2SS05</accession>
<dbReference type="RefSeq" id="WP_343967500.1">
    <property type="nucleotide sequence ID" value="NZ_BAAAGK010000058.1"/>
</dbReference>
<sequence length="45" mass="5391">MHLRHKWEIVETIGRVITQRCSICGRTRVRVTRPEHRADYRFGLG</sequence>
<proteinExistence type="predicted"/>
<evidence type="ECO:0000313" key="2">
    <source>
        <dbReference type="Proteomes" id="UP001596514"/>
    </source>
</evidence>
<protein>
    <submittedName>
        <fullName evidence="1">Uncharacterized protein</fullName>
    </submittedName>
</protein>
<organism evidence="1 2">
    <name type="scientific">Streptosporangium amethystogenes subsp. fukuiense</name>
    <dbReference type="NCBI Taxonomy" id="698418"/>
    <lineage>
        <taxon>Bacteria</taxon>
        <taxon>Bacillati</taxon>
        <taxon>Actinomycetota</taxon>
        <taxon>Actinomycetes</taxon>
        <taxon>Streptosporangiales</taxon>
        <taxon>Streptosporangiaceae</taxon>
        <taxon>Streptosporangium</taxon>
    </lineage>
</organism>
<dbReference type="EMBL" id="JBHTEE010000001">
    <property type="protein sequence ID" value="MFC7598822.1"/>
    <property type="molecule type" value="Genomic_DNA"/>
</dbReference>
<gene>
    <name evidence="1" type="ORF">ACFQVD_01730</name>
</gene>
<name>A0ABW2SS05_9ACTN</name>
<reference evidence="2" key="1">
    <citation type="journal article" date="2019" name="Int. J. Syst. Evol. Microbiol.">
        <title>The Global Catalogue of Microorganisms (GCM) 10K type strain sequencing project: providing services to taxonomists for standard genome sequencing and annotation.</title>
        <authorList>
            <consortium name="The Broad Institute Genomics Platform"/>
            <consortium name="The Broad Institute Genome Sequencing Center for Infectious Disease"/>
            <person name="Wu L."/>
            <person name="Ma J."/>
        </authorList>
    </citation>
    <scope>NUCLEOTIDE SEQUENCE [LARGE SCALE GENOMIC DNA]</scope>
    <source>
        <strain evidence="2">JCM 10083</strain>
    </source>
</reference>